<evidence type="ECO:0000256" key="1">
    <source>
        <dbReference type="SAM" id="SignalP"/>
    </source>
</evidence>
<evidence type="ECO:0000313" key="2">
    <source>
        <dbReference type="EMBL" id="ANY19196.1"/>
    </source>
</evidence>
<name>A0A1B2AAN0_9SPHN</name>
<dbReference type="KEGG" id="ado:A6F68_00666"/>
<accession>A0A1B2AAN0</accession>
<dbReference type="Proteomes" id="UP000092932">
    <property type="component" value="Chromosome"/>
</dbReference>
<dbReference type="EMBL" id="CP016591">
    <property type="protein sequence ID" value="ANY19196.1"/>
    <property type="molecule type" value="Genomic_DNA"/>
</dbReference>
<gene>
    <name evidence="2" type="ORF">A6F68_00666</name>
</gene>
<feature type="signal peptide" evidence="1">
    <location>
        <begin position="1"/>
        <end position="27"/>
    </location>
</feature>
<dbReference type="Pfam" id="PF09912">
    <property type="entry name" value="DUF2141"/>
    <property type="match status" value="1"/>
</dbReference>
<protein>
    <recommendedName>
        <fullName evidence="4">DUF2141 domain-containing protein</fullName>
    </recommendedName>
</protein>
<sequence>MTAMKLRLPATLLAAGVLAIGAAATSAAPYRSTISNDMGKCRSGAGPAVLVTVDGVKAAQGKVRVQSYNATAADWLKKGRWLNRIEAPARAGTMTFCVPVPSAGSYGIAVRHDLDGDGKTDISSDGGGMSNNPSINIFNLGKPSYTKTAFEVGSGVKSIRIQMRYM</sequence>
<dbReference type="PATRIC" id="fig|692370.5.peg.678"/>
<organism evidence="2 3">
    <name type="scientific">Tsuneonella dongtanensis</name>
    <dbReference type="NCBI Taxonomy" id="692370"/>
    <lineage>
        <taxon>Bacteria</taxon>
        <taxon>Pseudomonadati</taxon>
        <taxon>Pseudomonadota</taxon>
        <taxon>Alphaproteobacteria</taxon>
        <taxon>Sphingomonadales</taxon>
        <taxon>Erythrobacteraceae</taxon>
        <taxon>Tsuneonella</taxon>
    </lineage>
</organism>
<dbReference type="AlphaFoldDB" id="A0A1B2AAN0"/>
<proteinExistence type="predicted"/>
<keyword evidence="1" id="KW-0732">Signal</keyword>
<reference evidence="2 3" key="1">
    <citation type="submission" date="2016-07" db="EMBL/GenBank/DDBJ databases">
        <title>Complete genome sequence of Altererythrobacter dongtanensis KCTC 22672, a type strain with esterase isolated from tidal flat.</title>
        <authorList>
            <person name="Cheng H."/>
            <person name="Wu Y.-H."/>
            <person name="Zhou P."/>
            <person name="Huo Y.-Y."/>
            <person name="Wang C.-S."/>
            <person name="Xu X.-W."/>
        </authorList>
    </citation>
    <scope>NUCLEOTIDE SEQUENCE [LARGE SCALE GENOMIC DNA]</scope>
    <source>
        <strain evidence="2 3">KCTC 22672</strain>
    </source>
</reference>
<evidence type="ECO:0000313" key="3">
    <source>
        <dbReference type="Proteomes" id="UP000092932"/>
    </source>
</evidence>
<keyword evidence="3" id="KW-1185">Reference proteome</keyword>
<evidence type="ECO:0008006" key="4">
    <source>
        <dbReference type="Google" id="ProtNLM"/>
    </source>
</evidence>
<dbReference type="InterPro" id="IPR018673">
    <property type="entry name" value="DUF2141"/>
</dbReference>
<dbReference type="STRING" id="692370.A6F68_00666"/>
<feature type="chain" id="PRO_5008533939" description="DUF2141 domain-containing protein" evidence="1">
    <location>
        <begin position="28"/>
        <end position="166"/>
    </location>
</feature>